<gene>
    <name evidence="6" type="ORF">ATO3_17590</name>
</gene>
<dbReference type="InterPro" id="IPR036390">
    <property type="entry name" value="WH_DNA-bd_sf"/>
</dbReference>
<dbReference type="Pfam" id="PF00126">
    <property type="entry name" value="HTH_1"/>
    <property type="match status" value="1"/>
</dbReference>
<keyword evidence="3" id="KW-0238">DNA-binding</keyword>
<protein>
    <submittedName>
        <fullName evidence="6">LysR family transcriptional regulator</fullName>
    </submittedName>
</protein>
<accession>A0A225NM59</accession>
<proteinExistence type="inferred from homology"/>
<organism evidence="6 7">
    <name type="scientific">Marinibacterium profundimaris</name>
    <dbReference type="NCBI Taxonomy" id="1679460"/>
    <lineage>
        <taxon>Bacteria</taxon>
        <taxon>Pseudomonadati</taxon>
        <taxon>Pseudomonadota</taxon>
        <taxon>Alphaproteobacteria</taxon>
        <taxon>Rhodobacterales</taxon>
        <taxon>Paracoccaceae</taxon>
        <taxon>Marinibacterium</taxon>
    </lineage>
</organism>
<dbReference type="Pfam" id="PF03466">
    <property type="entry name" value="LysR_substrate"/>
    <property type="match status" value="1"/>
</dbReference>
<comment type="similarity">
    <text evidence="1">Belongs to the LysR transcriptional regulatory family.</text>
</comment>
<keyword evidence="2" id="KW-0805">Transcription regulation</keyword>
<dbReference type="InterPro" id="IPR000847">
    <property type="entry name" value="LysR_HTH_N"/>
</dbReference>
<dbReference type="RefSeq" id="WP_088651213.1">
    <property type="nucleotide sequence ID" value="NZ_AQQR01000008.1"/>
</dbReference>
<dbReference type="SUPFAM" id="SSF53850">
    <property type="entry name" value="Periplasmic binding protein-like II"/>
    <property type="match status" value="1"/>
</dbReference>
<dbReference type="InterPro" id="IPR005119">
    <property type="entry name" value="LysR_subst-bd"/>
</dbReference>
<dbReference type="GO" id="GO:0003677">
    <property type="term" value="F:DNA binding"/>
    <property type="evidence" value="ECO:0007669"/>
    <property type="project" value="UniProtKB-KW"/>
</dbReference>
<dbReference type="Proteomes" id="UP000215377">
    <property type="component" value="Unassembled WGS sequence"/>
</dbReference>
<dbReference type="PRINTS" id="PR00039">
    <property type="entry name" value="HTHLYSR"/>
</dbReference>
<dbReference type="PANTHER" id="PTHR30419">
    <property type="entry name" value="HTH-TYPE TRANSCRIPTIONAL REGULATOR YBHD"/>
    <property type="match status" value="1"/>
</dbReference>
<evidence type="ECO:0000259" key="5">
    <source>
        <dbReference type="PROSITE" id="PS50931"/>
    </source>
</evidence>
<keyword evidence="4" id="KW-0804">Transcription</keyword>
<dbReference type="PROSITE" id="PS50931">
    <property type="entry name" value="HTH_LYSR"/>
    <property type="match status" value="1"/>
</dbReference>
<dbReference type="EMBL" id="AQQR01000008">
    <property type="protein sequence ID" value="OWU71628.1"/>
    <property type="molecule type" value="Genomic_DNA"/>
</dbReference>
<name>A0A225NM59_9RHOB</name>
<dbReference type="PANTHER" id="PTHR30419:SF8">
    <property type="entry name" value="NITROGEN ASSIMILATION TRANSCRIPTIONAL ACTIVATOR-RELATED"/>
    <property type="match status" value="1"/>
</dbReference>
<evidence type="ECO:0000256" key="4">
    <source>
        <dbReference type="ARBA" id="ARBA00023163"/>
    </source>
</evidence>
<evidence type="ECO:0000313" key="7">
    <source>
        <dbReference type="Proteomes" id="UP000215377"/>
    </source>
</evidence>
<comment type="caution">
    <text evidence="6">The sequence shown here is derived from an EMBL/GenBank/DDBJ whole genome shotgun (WGS) entry which is preliminary data.</text>
</comment>
<dbReference type="GO" id="GO:0005829">
    <property type="term" value="C:cytosol"/>
    <property type="evidence" value="ECO:0007669"/>
    <property type="project" value="TreeGrafter"/>
</dbReference>
<dbReference type="SUPFAM" id="SSF46785">
    <property type="entry name" value="Winged helix' DNA-binding domain"/>
    <property type="match status" value="1"/>
</dbReference>
<dbReference type="AlphaFoldDB" id="A0A225NM59"/>
<evidence type="ECO:0000256" key="2">
    <source>
        <dbReference type="ARBA" id="ARBA00023015"/>
    </source>
</evidence>
<evidence type="ECO:0000313" key="6">
    <source>
        <dbReference type="EMBL" id="OWU71628.1"/>
    </source>
</evidence>
<evidence type="ECO:0000256" key="1">
    <source>
        <dbReference type="ARBA" id="ARBA00009437"/>
    </source>
</evidence>
<reference evidence="6 7" key="1">
    <citation type="submission" date="2013-04" db="EMBL/GenBank/DDBJ databases">
        <title>Oceanicola sp. 22II1-22F33 Genome Sequencing.</title>
        <authorList>
            <person name="Lai Q."/>
            <person name="Li G."/>
            <person name="Shao Z."/>
        </authorList>
    </citation>
    <scope>NUCLEOTIDE SEQUENCE [LARGE SCALE GENOMIC DNA]</scope>
    <source>
        <strain evidence="6 7">22II1-22F33</strain>
    </source>
</reference>
<dbReference type="Gene3D" id="3.40.190.10">
    <property type="entry name" value="Periplasmic binding protein-like II"/>
    <property type="match status" value="2"/>
</dbReference>
<dbReference type="OrthoDB" id="7506954at2"/>
<dbReference type="GO" id="GO:0003700">
    <property type="term" value="F:DNA-binding transcription factor activity"/>
    <property type="evidence" value="ECO:0007669"/>
    <property type="project" value="InterPro"/>
</dbReference>
<dbReference type="Gene3D" id="1.10.10.10">
    <property type="entry name" value="Winged helix-like DNA-binding domain superfamily/Winged helix DNA-binding domain"/>
    <property type="match status" value="1"/>
</dbReference>
<keyword evidence="7" id="KW-1185">Reference proteome</keyword>
<sequence length="326" mass="36659">MAGRIPPDDPRYLAERMARTLDWNLLRTFVVLAESHSITEAAQRLSLKQPSVSMALKRLEDRMGRKLIDRSPGEYELTDAGRLLHREAVEINGSVLRLSTLMRELTDHVQGHVRLTMASHVVCPLFDRVLSEFHADHPHATLAMEVHSSADAIAEVAAKRASFAVCLVRERDPAMEYRRLYREFFGLFCGPPHPLFGRENLQRADLAGHSSVSFETDRLQDALKPVTLMRAEAELGQRITGLSSHLEEVRRMIVAGLGVGPLPVHVAARDVSDGQLWQVPPYENLPAIDVHVVWNPRAVKNRAEELLLGRLLETIEVTPIEDRTYA</sequence>
<dbReference type="InterPro" id="IPR050950">
    <property type="entry name" value="HTH-type_LysR_regulators"/>
</dbReference>
<feature type="domain" description="HTH lysR-type" evidence="5">
    <location>
        <begin position="21"/>
        <end position="78"/>
    </location>
</feature>
<dbReference type="InterPro" id="IPR036388">
    <property type="entry name" value="WH-like_DNA-bd_sf"/>
</dbReference>
<evidence type="ECO:0000256" key="3">
    <source>
        <dbReference type="ARBA" id="ARBA00023125"/>
    </source>
</evidence>
<dbReference type="CDD" id="cd05466">
    <property type="entry name" value="PBP2_LTTR_substrate"/>
    <property type="match status" value="1"/>
</dbReference>